<keyword evidence="4" id="KW-0808">Transferase</keyword>
<evidence type="ECO:0000313" key="14">
    <source>
        <dbReference type="Proteomes" id="UP000244174"/>
    </source>
</evidence>
<keyword evidence="14" id="KW-1185">Reference proteome</keyword>
<protein>
    <recommendedName>
        <fullName evidence="3">cysteine desulfurase</fullName>
        <ecNumber evidence="3">2.8.1.7</ecNumber>
    </recommendedName>
</protein>
<name>A0A2T6ACE9_9FLAO</name>
<evidence type="ECO:0000256" key="9">
    <source>
        <dbReference type="ARBA" id="ARBA00023014"/>
    </source>
</evidence>
<keyword evidence="5" id="KW-0001">2Fe-2S</keyword>
<comment type="catalytic activity">
    <reaction evidence="10">
        <text>(sulfur carrier)-H + L-cysteine = (sulfur carrier)-SH + L-alanine</text>
        <dbReference type="Rhea" id="RHEA:43892"/>
        <dbReference type="Rhea" id="RHEA-COMP:14737"/>
        <dbReference type="Rhea" id="RHEA-COMP:14739"/>
        <dbReference type="ChEBI" id="CHEBI:29917"/>
        <dbReference type="ChEBI" id="CHEBI:35235"/>
        <dbReference type="ChEBI" id="CHEBI:57972"/>
        <dbReference type="ChEBI" id="CHEBI:64428"/>
        <dbReference type="EC" id="2.8.1.7"/>
    </reaction>
</comment>
<dbReference type="Proteomes" id="UP000244174">
    <property type="component" value="Unassembled WGS sequence"/>
</dbReference>
<gene>
    <name evidence="13" type="ORF">C8P64_3262</name>
</gene>
<sequence length="384" mass="42094">MAVKKKIYLDYNATTPTDQRVVEAMLPYFTEKFGNASSDHVFGWDANEAVENSREQVARLINCKPTGITFTSGATEAANLAIFGFCKRNRSKGKHIITCKTEHKTILDTLKALENEGFEVTYLDVDLDGNIDLSELESAITSETILVCLMLANNETGLIHPMYEIEKIVHSKGVKLMSDITQAVGKIPVDLKALNLDIAIFSSHKIYGPKGVGTLYINKKNNIEIEPQVFGGGQEKGMRPGTLNVPGIVGFGKAAEIAFSEMEEESVRISKLRDKLEGLLMESCVCKVNSMKANRLPNTTNISFENIDCNQLLRKLNSLAVSRGSACTSNIIKPSHVLKAMGLSDEQALSSLRISLGTNTSLSDIEFAAEEIKKTANQLKRAEV</sequence>
<dbReference type="Gene3D" id="3.90.1150.10">
    <property type="entry name" value="Aspartate Aminotransferase, domain 1"/>
    <property type="match status" value="1"/>
</dbReference>
<evidence type="ECO:0000259" key="12">
    <source>
        <dbReference type="Pfam" id="PF00266"/>
    </source>
</evidence>
<feature type="domain" description="Aminotransferase class V" evidence="12">
    <location>
        <begin position="7"/>
        <end position="366"/>
    </location>
</feature>
<evidence type="ECO:0000256" key="7">
    <source>
        <dbReference type="ARBA" id="ARBA00022898"/>
    </source>
</evidence>
<evidence type="ECO:0000313" key="13">
    <source>
        <dbReference type="EMBL" id="PTX41462.1"/>
    </source>
</evidence>
<keyword evidence="6" id="KW-0479">Metal-binding</keyword>
<dbReference type="InterPro" id="IPR015421">
    <property type="entry name" value="PyrdxlP-dep_Trfase_major"/>
</dbReference>
<evidence type="ECO:0000256" key="1">
    <source>
        <dbReference type="ARBA" id="ARBA00001933"/>
    </source>
</evidence>
<dbReference type="FunFam" id="3.40.640.10:FF:000003">
    <property type="entry name" value="Cysteine desulfurase IscS"/>
    <property type="match status" value="1"/>
</dbReference>
<dbReference type="Gene3D" id="3.40.640.10">
    <property type="entry name" value="Type I PLP-dependent aspartate aminotransferase-like (Major domain)"/>
    <property type="match status" value="1"/>
</dbReference>
<dbReference type="GO" id="GO:0031071">
    <property type="term" value="F:cysteine desulfurase activity"/>
    <property type="evidence" value="ECO:0007669"/>
    <property type="project" value="UniProtKB-EC"/>
</dbReference>
<comment type="similarity">
    <text evidence="2">Belongs to the class-V pyridoxal-phosphate-dependent aminotransferase family. NifS/IscS subfamily.</text>
</comment>
<dbReference type="SUPFAM" id="SSF53383">
    <property type="entry name" value="PLP-dependent transferases"/>
    <property type="match status" value="1"/>
</dbReference>
<dbReference type="PANTHER" id="PTHR11601">
    <property type="entry name" value="CYSTEINE DESULFURYLASE FAMILY MEMBER"/>
    <property type="match status" value="1"/>
</dbReference>
<dbReference type="InterPro" id="IPR015422">
    <property type="entry name" value="PyrdxlP-dep_Trfase_small"/>
</dbReference>
<keyword evidence="9" id="KW-0411">Iron-sulfur</keyword>
<dbReference type="GO" id="GO:0046872">
    <property type="term" value="F:metal ion binding"/>
    <property type="evidence" value="ECO:0007669"/>
    <property type="project" value="UniProtKB-KW"/>
</dbReference>
<evidence type="ECO:0000256" key="2">
    <source>
        <dbReference type="ARBA" id="ARBA00006490"/>
    </source>
</evidence>
<evidence type="ECO:0000256" key="11">
    <source>
        <dbReference type="RuleBase" id="RU004504"/>
    </source>
</evidence>
<proteinExistence type="inferred from homology"/>
<evidence type="ECO:0000256" key="3">
    <source>
        <dbReference type="ARBA" id="ARBA00012239"/>
    </source>
</evidence>
<comment type="caution">
    <text evidence="13">The sequence shown here is derived from an EMBL/GenBank/DDBJ whole genome shotgun (WGS) entry which is preliminary data.</text>
</comment>
<dbReference type="PANTHER" id="PTHR11601:SF34">
    <property type="entry name" value="CYSTEINE DESULFURASE"/>
    <property type="match status" value="1"/>
</dbReference>
<dbReference type="Pfam" id="PF00266">
    <property type="entry name" value="Aminotran_5"/>
    <property type="match status" value="1"/>
</dbReference>
<dbReference type="InterPro" id="IPR016454">
    <property type="entry name" value="Cysteine_dSase"/>
</dbReference>
<keyword evidence="7" id="KW-0663">Pyridoxal phosphate</keyword>
<dbReference type="InterPro" id="IPR020578">
    <property type="entry name" value="Aminotrans_V_PyrdxlP_BS"/>
</dbReference>
<evidence type="ECO:0000256" key="6">
    <source>
        <dbReference type="ARBA" id="ARBA00022723"/>
    </source>
</evidence>
<dbReference type="RefSeq" id="WP_108173128.1">
    <property type="nucleotide sequence ID" value="NZ_QBKQ01000005.1"/>
</dbReference>
<dbReference type="PIRSF" id="PIRSF005572">
    <property type="entry name" value="NifS"/>
    <property type="match status" value="1"/>
</dbReference>
<dbReference type="OrthoDB" id="9808002at2"/>
<evidence type="ECO:0000256" key="4">
    <source>
        <dbReference type="ARBA" id="ARBA00022679"/>
    </source>
</evidence>
<dbReference type="GO" id="GO:0051537">
    <property type="term" value="F:2 iron, 2 sulfur cluster binding"/>
    <property type="evidence" value="ECO:0007669"/>
    <property type="project" value="UniProtKB-KW"/>
</dbReference>
<evidence type="ECO:0000256" key="8">
    <source>
        <dbReference type="ARBA" id="ARBA00023004"/>
    </source>
</evidence>
<reference evidence="13 14" key="1">
    <citation type="submission" date="2018-04" db="EMBL/GenBank/DDBJ databases">
        <title>Genomic Encyclopedia of Archaeal and Bacterial Type Strains, Phase II (KMG-II): from individual species to whole genera.</title>
        <authorList>
            <person name="Goeker M."/>
        </authorList>
    </citation>
    <scope>NUCLEOTIDE SEQUENCE [LARGE SCALE GENOMIC DNA]</scope>
    <source>
        <strain evidence="13 14">DSM 23082</strain>
    </source>
</reference>
<organism evidence="13 14">
    <name type="scientific">Christiangramia gaetbulicola</name>
    <dbReference type="NCBI Taxonomy" id="703340"/>
    <lineage>
        <taxon>Bacteria</taxon>
        <taxon>Pseudomonadati</taxon>
        <taxon>Bacteroidota</taxon>
        <taxon>Flavobacteriia</taxon>
        <taxon>Flavobacteriales</taxon>
        <taxon>Flavobacteriaceae</taxon>
        <taxon>Christiangramia</taxon>
    </lineage>
</organism>
<dbReference type="EMBL" id="QBKQ01000005">
    <property type="protein sequence ID" value="PTX41462.1"/>
    <property type="molecule type" value="Genomic_DNA"/>
</dbReference>
<evidence type="ECO:0000256" key="5">
    <source>
        <dbReference type="ARBA" id="ARBA00022714"/>
    </source>
</evidence>
<evidence type="ECO:0000256" key="10">
    <source>
        <dbReference type="ARBA" id="ARBA00050776"/>
    </source>
</evidence>
<dbReference type="InterPro" id="IPR000192">
    <property type="entry name" value="Aminotrans_V_dom"/>
</dbReference>
<dbReference type="EC" id="2.8.1.7" evidence="3"/>
<accession>A0A2T6ACE9</accession>
<dbReference type="InterPro" id="IPR015424">
    <property type="entry name" value="PyrdxlP-dep_Trfase"/>
</dbReference>
<keyword evidence="8" id="KW-0408">Iron</keyword>
<dbReference type="AlphaFoldDB" id="A0A2T6ACE9"/>
<comment type="cofactor">
    <cofactor evidence="1 11">
        <name>pyridoxal 5'-phosphate</name>
        <dbReference type="ChEBI" id="CHEBI:597326"/>
    </cofactor>
</comment>
<dbReference type="PROSITE" id="PS00595">
    <property type="entry name" value="AA_TRANSFER_CLASS_5"/>
    <property type="match status" value="1"/>
</dbReference>